<proteinExistence type="inferred from homology"/>
<comment type="caution">
    <text evidence="7">The sequence shown here is derived from an EMBL/GenBank/DDBJ whole genome shotgun (WGS) entry which is preliminary data.</text>
</comment>
<comment type="subcellular location">
    <subcellularLocation>
        <location evidence="1">Cell outer membrane</location>
    </subcellularLocation>
</comment>
<gene>
    <name evidence="7" type="ORF">CQW29_23940</name>
</gene>
<dbReference type="PANTHER" id="PTHR38776:SF1">
    <property type="entry name" value="MLTA-INTERACTING PROTEIN-RELATED"/>
    <property type="match status" value="1"/>
</dbReference>
<evidence type="ECO:0000313" key="8">
    <source>
        <dbReference type="Proteomes" id="UP000239181"/>
    </source>
</evidence>
<evidence type="ECO:0000256" key="2">
    <source>
        <dbReference type="ARBA" id="ARBA00005722"/>
    </source>
</evidence>
<dbReference type="InterPro" id="IPR010583">
    <property type="entry name" value="MipA"/>
</dbReference>
<comment type="similarity">
    <text evidence="2">Belongs to the MipA/OmpV family.</text>
</comment>
<evidence type="ECO:0000256" key="1">
    <source>
        <dbReference type="ARBA" id="ARBA00004442"/>
    </source>
</evidence>
<dbReference type="PANTHER" id="PTHR38776">
    <property type="entry name" value="MLTA-INTERACTING PROTEIN-RELATED"/>
    <property type="match status" value="1"/>
</dbReference>
<feature type="chain" id="PRO_5015559806" evidence="6">
    <location>
        <begin position="25"/>
        <end position="249"/>
    </location>
</feature>
<keyword evidence="3 6" id="KW-0732">Signal</keyword>
<dbReference type="Proteomes" id="UP000239181">
    <property type="component" value="Unassembled WGS sequence"/>
</dbReference>
<dbReference type="RefSeq" id="WP_105595248.1">
    <property type="nucleotide sequence ID" value="NZ_PDET01000024.1"/>
</dbReference>
<dbReference type="AlphaFoldDB" id="A0A2S9I5B3"/>
<evidence type="ECO:0000256" key="3">
    <source>
        <dbReference type="ARBA" id="ARBA00022729"/>
    </source>
</evidence>
<evidence type="ECO:0000256" key="4">
    <source>
        <dbReference type="ARBA" id="ARBA00023136"/>
    </source>
</evidence>
<keyword evidence="5" id="KW-0998">Cell outer membrane</keyword>
<protein>
    <submittedName>
        <fullName evidence="7">MltA-interacting protein MipA</fullName>
    </submittedName>
</protein>
<dbReference type="EMBL" id="PDET01000024">
    <property type="protein sequence ID" value="PRD12988.1"/>
    <property type="molecule type" value="Genomic_DNA"/>
</dbReference>
<keyword evidence="8" id="KW-1185">Reference proteome</keyword>
<dbReference type="GO" id="GO:0009252">
    <property type="term" value="P:peptidoglycan biosynthetic process"/>
    <property type="evidence" value="ECO:0007669"/>
    <property type="project" value="TreeGrafter"/>
</dbReference>
<evidence type="ECO:0000256" key="6">
    <source>
        <dbReference type="SAM" id="SignalP"/>
    </source>
</evidence>
<dbReference type="OrthoDB" id="8562138at2"/>
<dbReference type="GO" id="GO:0009279">
    <property type="term" value="C:cell outer membrane"/>
    <property type="evidence" value="ECO:0007669"/>
    <property type="project" value="UniProtKB-SubCell"/>
</dbReference>
<name>A0A2S9I5B3_9GAMM</name>
<keyword evidence="4" id="KW-0472">Membrane</keyword>
<organism evidence="7 8">
    <name type="scientific">Pantoea coffeiphila</name>
    <dbReference type="NCBI Taxonomy" id="1465635"/>
    <lineage>
        <taxon>Bacteria</taxon>
        <taxon>Pseudomonadati</taxon>
        <taxon>Pseudomonadota</taxon>
        <taxon>Gammaproteobacteria</taxon>
        <taxon>Enterobacterales</taxon>
        <taxon>Erwiniaceae</taxon>
        <taxon>Pantoea</taxon>
    </lineage>
</organism>
<feature type="signal peptide" evidence="6">
    <location>
        <begin position="1"/>
        <end position="24"/>
    </location>
</feature>
<evidence type="ECO:0000313" key="7">
    <source>
        <dbReference type="EMBL" id="PRD12988.1"/>
    </source>
</evidence>
<evidence type="ECO:0000256" key="5">
    <source>
        <dbReference type="ARBA" id="ARBA00023237"/>
    </source>
</evidence>
<sequence length="249" mass="27949">MNHFKLTALAAFLPLYFAAPVAQANPLTLGASVIYSQSPYKSGQDRYYPVPIVNYDGDSFYLNTLQAGYYLWKDSQDQLSLTVLGSPQNYDPDDADDGDMKSLNKRHMTLMGGVSYRHTADWGIVRTTLAGDVLDNSNGIIWDLTYLYRFEFGQFSLTPGIGALWNSSNQNKYYYGISSAESDRSGLNRYDPDDSWSPYLELTGGWKISDSWNATVSGRYVRLGDEIKDSPMVDKSSQVLLWSGISYTF</sequence>
<reference evidence="7 8" key="1">
    <citation type="submission" date="2017-10" db="EMBL/GenBank/DDBJ databases">
        <title>Draft genome of two endophytic bacteria isolated from 'guarana' Paullinia cupana (Mart.) Ducke.</title>
        <authorList>
            <person name="Siqueira K.A."/>
            <person name="Liotti R.G."/>
            <person name="Mendes T.A."/>
            <person name="Soares M.A."/>
        </authorList>
    </citation>
    <scope>NUCLEOTIDE SEQUENCE [LARGE SCALE GENOMIC DNA]</scope>
    <source>
        <strain evidence="7 8">342</strain>
    </source>
</reference>
<accession>A0A2S9I5B3</accession>
<dbReference type="Pfam" id="PF06629">
    <property type="entry name" value="MipA"/>
    <property type="match status" value="1"/>
</dbReference>